<comment type="caution">
    <text evidence="2">The sequence shown here is derived from an EMBL/GenBank/DDBJ whole genome shotgun (WGS) entry which is preliminary data.</text>
</comment>
<proteinExistence type="predicted"/>
<name>A0A835RGD7_VANPL</name>
<dbReference type="AlphaFoldDB" id="A0A835RGD7"/>
<dbReference type="OrthoDB" id="1891035at2759"/>
<feature type="region of interest" description="Disordered" evidence="1">
    <location>
        <begin position="1"/>
        <end position="79"/>
    </location>
</feature>
<dbReference type="EMBL" id="JADCNL010000004">
    <property type="protein sequence ID" value="KAG0485457.1"/>
    <property type="molecule type" value="Genomic_DNA"/>
</dbReference>
<gene>
    <name evidence="2" type="ORF">HPP92_009536</name>
</gene>
<evidence type="ECO:0000256" key="1">
    <source>
        <dbReference type="SAM" id="MobiDB-lite"/>
    </source>
</evidence>
<dbReference type="PANTHER" id="PTHR21494">
    <property type="entry name" value="ACTIVATING SIGNAL COINTEGRATOR 1 COMPLEX SUBUNIT 2 ASC-1 COMPLEX SUBUNIT P100"/>
    <property type="match status" value="1"/>
</dbReference>
<reference evidence="2 3" key="1">
    <citation type="journal article" date="2020" name="Nat. Food">
        <title>A phased Vanilla planifolia genome enables genetic improvement of flavour and production.</title>
        <authorList>
            <person name="Hasing T."/>
            <person name="Tang H."/>
            <person name="Brym M."/>
            <person name="Khazi F."/>
            <person name="Huang T."/>
            <person name="Chambers A.H."/>
        </authorList>
    </citation>
    <scope>NUCLEOTIDE SEQUENCE [LARGE SCALE GENOMIC DNA]</scope>
    <source>
        <tissue evidence="2">Leaf</tissue>
    </source>
</reference>
<dbReference type="GO" id="GO:0043130">
    <property type="term" value="F:ubiquitin binding"/>
    <property type="evidence" value="ECO:0007669"/>
    <property type="project" value="TreeGrafter"/>
</dbReference>
<dbReference type="Proteomes" id="UP000636800">
    <property type="component" value="Unassembled WGS sequence"/>
</dbReference>
<evidence type="ECO:0000313" key="3">
    <source>
        <dbReference type="Proteomes" id="UP000636800"/>
    </source>
</evidence>
<evidence type="ECO:0000313" key="2">
    <source>
        <dbReference type="EMBL" id="KAG0485457.1"/>
    </source>
</evidence>
<accession>A0A835RGD7</accession>
<organism evidence="2 3">
    <name type="scientific">Vanilla planifolia</name>
    <name type="common">Vanilla</name>
    <dbReference type="NCBI Taxonomy" id="51239"/>
    <lineage>
        <taxon>Eukaryota</taxon>
        <taxon>Viridiplantae</taxon>
        <taxon>Streptophyta</taxon>
        <taxon>Embryophyta</taxon>
        <taxon>Tracheophyta</taxon>
        <taxon>Spermatophyta</taxon>
        <taxon>Magnoliopsida</taxon>
        <taxon>Liliopsida</taxon>
        <taxon>Asparagales</taxon>
        <taxon>Orchidaceae</taxon>
        <taxon>Vanilloideae</taxon>
        <taxon>Vanilleae</taxon>
        <taxon>Vanilla</taxon>
    </lineage>
</organism>
<sequence length="140" mass="14838">MSSSAPQQRSRGPKGSSRPQSRYFPKSNIGTYAVVGSASTSDQSASNEKQLIPPLTTSLRSHAATKPPKVDKGKESGGGGCFVRYLPQEEAVASGLGADAGGLDAVESQAVIDFLNEELSRLLKTNPRDFWREGELLAPC</sequence>
<feature type="compositionally biased region" description="Polar residues" evidence="1">
    <location>
        <begin position="1"/>
        <end position="10"/>
    </location>
</feature>
<keyword evidence="3" id="KW-1185">Reference proteome</keyword>
<dbReference type="PANTHER" id="PTHR21494:SF0">
    <property type="entry name" value="ACTIVATING SIGNAL COINTEGRATOR 1 COMPLEX SUBUNIT 2"/>
    <property type="match status" value="1"/>
</dbReference>
<dbReference type="InterPro" id="IPR052586">
    <property type="entry name" value="ASCC2"/>
</dbReference>
<feature type="compositionally biased region" description="Polar residues" evidence="1">
    <location>
        <begin position="37"/>
        <end position="60"/>
    </location>
</feature>
<protein>
    <submittedName>
        <fullName evidence="2">Uncharacterized protein</fullName>
    </submittedName>
</protein>